<proteinExistence type="predicted"/>
<organism evidence="1">
    <name type="scientific">Siphoviridae sp. ctVzN31</name>
    <dbReference type="NCBI Taxonomy" id="2825534"/>
    <lineage>
        <taxon>Viruses</taxon>
        <taxon>Duplodnaviria</taxon>
        <taxon>Heunggongvirae</taxon>
        <taxon>Uroviricota</taxon>
        <taxon>Caudoviricetes</taxon>
    </lineage>
</organism>
<dbReference type="EMBL" id="BK015273">
    <property type="protein sequence ID" value="DAD99051.1"/>
    <property type="molecule type" value="Genomic_DNA"/>
</dbReference>
<reference evidence="1" key="1">
    <citation type="journal article" date="2021" name="Proc. Natl. Acad. Sci. U.S.A.">
        <title>A Catalog of Tens of Thousands of Viruses from Human Metagenomes Reveals Hidden Associations with Chronic Diseases.</title>
        <authorList>
            <person name="Tisza M.J."/>
            <person name="Buck C.B."/>
        </authorList>
    </citation>
    <scope>NUCLEOTIDE SEQUENCE</scope>
    <source>
        <strain evidence="1">CtVzN31</strain>
    </source>
</reference>
<accession>A0A8S5NYL5</accession>
<sequence>MISFIYLSPKKDAPCRNRGRENQSSFLLIMLLALYEQIIN</sequence>
<name>A0A8S5NYL5_9CAUD</name>
<evidence type="ECO:0000313" key="1">
    <source>
        <dbReference type="EMBL" id="DAD99051.1"/>
    </source>
</evidence>
<protein>
    <submittedName>
        <fullName evidence="1">Uncharacterized protein</fullName>
    </submittedName>
</protein>